<accession>A0A645DNR7</accession>
<gene>
    <name evidence="1" type="ORF">SDC9_138059</name>
</gene>
<sequence length="88" mass="9665">MPGDGLSLAVRVGSEVDFFSPLRLFFELADQLSFSANRNIVGLKVVVDIDSQLAFGQVAHMPHRGDDTIVVPQIFPYGLGLGRRLHDQ</sequence>
<dbReference type="AlphaFoldDB" id="A0A645DNR7"/>
<comment type="caution">
    <text evidence="1">The sequence shown here is derived from an EMBL/GenBank/DDBJ whole genome shotgun (WGS) entry which is preliminary data.</text>
</comment>
<dbReference type="EMBL" id="VSSQ01038068">
    <property type="protein sequence ID" value="MPM90936.1"/>
    <property type="molecule type" value="Genomic_DNA"/>
</dbReference>
<reference evidence="1" key="1">
    <citation type="submission" date="2019-08" db="EMBL/GenBank/DDBJ databases">
        <authorList>
            <person name="Kucharzyk K."/>
            <person name="Murdoch R.W."/>
            <person name="Higgins S."/>
            <person name="Loffler F."/>
        </authorList>
    </citation>
    <scope>NUCLEOTIDE SEQUENCE</scope>
</reference>
<proteinExistence type="predicted"/>
<organism evidence="1">
    <name type="scientific">bioreactor metagenome</name>
    <dbReference type="NCBI Taxonomy" id="1076179"/>
    <lineage>
        <taxon>unclassified sequences</taxon>
        <taxon>metagenomes</taxon>
        <taxon>ecological metagenomes</taxon>
    </lineage>
</organism>
<evidence type="ECO:0000313" key="1">
    <source>
        <dbReference type="EMBL" id="MPM90936.1"/>
    </source>
</evidence>
<protein>
    <submittedName>
        <fullName evidence="1">Uncharacterized protein</fullName>
    </submittedName>
</protein>
<name>A0A645DNR7_9ZZZZ</name>